<comment type="subcellular location">
    <subcellularLocation>
        <location evidence="1 14">Cytoplasm</location>
    </subcellularLocation>
</comment>
<dbReference type="PROSITE" id="PS50862">
    <property type="entry name" value="AA_TRNA_LIGASE_II"/>
    <property type="match status" value="1"/>
</dbReference>
<evidence type="ECO:0000256" key="6">
    <source>
        <dbReference type="ARBA" id="ARBA00022723"/>
    </source>
</evidence>
<dbReference type="InterPro" id="IPR004529">
    <property type="entry name" value="Phe-tRNA-synth_IIc_asu"/>
</dbReference>
<dbReference type="Gene3D" id="3.30.930.10">
    <property type="entry name" value="Bira Bifunctional Protein, Domain 2"/>
    <property type="match status" value="1"/>
</dbReference>
<comment type="catalytic activity">
    <reaction evidence="13 14">
        <text>tRNA(Phe) + L-phenylalanine + ATP = L-phenylalanyl-tRNA(Phe) + AMP + diphosphate + H(+)</text>
        <dbReference type="Rhea" id="RHEA:19413"/>
        <dbReference type="Rhea" id="RHEA-COMP:9668"/>
        <dbReference type="Rhea" id="RHEA-COMP:9699"/>
        <dbReference type="ChEBI" id="CHEBI:15378"/>
        <dbReference type="ChEBI" id="CHEBI:30616"/>
        <dbReference type="ChEBI" id="CHEBI:33019"/>
        <dbReference type="ChEBI" id="CHEBI:58095"/>
        <dbReference type="ChEBI" id="CHEBI:78442"/>
        <dbReference type="ChEBI" id="CHEBI:78531"/>
        <dbReference type="ChEBI" id="CHEBI:456215"/>
        <dbReference type="EC" id="6.1.1.20"/>
    </reaction>
</comment>
<evidence type="ECO:0000256" key="7">
    <source>
        <dbReference type="ARBA" id="ARBA00022741"/>
    </source>
</evidence>
<comment type="similarity">
    <text evidence="2 14">Belongs to the class-II aminoacyl-tRNA synthetase family. Phe-tRNA synthetase alpha subunit type 1 subfamily.</text>
</comment>
<evidence type="ECO:0000256" key="12">
    <source>
        <dbReference type="ARBA" id="ARBA00023146"/>
    </source>
</evidence>
<dbReference type="InterPro" id="IPR002319">
    <property type="entry name" value="Phenylalanyl-tRNA_Synthase"/>
</dbReference>
<dbReference type="AlphaFoldDB" id="A0AAN1XYT1"/>
<keyword evidence="9 14" id="KW-0460">Magnesium</keyword>
<evidence type="ECO:0000256" key="15">
    <source>
        <dbReference type="PROSITE-ProRule" id="PRU00433"/>
    </source>
</evidence>
<dbReference type="Pfam" id="PF02912">
    <property type="entry name" value="Phe_tRNA-synt_N"/>
    <property type="match status" value="1"/>
</dbReference>
<dbReference type="GO" id="GO:0000049">
    <property type="term" value="F:tRNA binding"/>
    <property type="evidence" value="ECO:0007669"/>
    <property type="project" value="InterPro"/>
</dbReference>
<comment type="cofactor">
    <cofactor evidence="14">
        <name>Mg(2+)</name>
        <dbReference type="ChEBI" id="CHEBI:18420"/>
    </cofactor>
    <text evidence="14">Binds 2 magnesium ions per tetramer.</text>
</comment>
<dbReference type="GO" id="GO:0020037">
    <property type="term" value="F:heme binding"/>
    <property type="evidence" value="ECO:0007669"/>
    <property type="project" value="InterPro"/>
</dbReference>
<feature type="domain" description="Cytochrome c" evidence="17">
    <location>
        <begin position="243"/>
        <end position="348"/>
    </location>
</feature>
<evidence type="ECO:0000313" key="18">
    <source>
        <dbReference type="EMBL" id="BDE07864.1"/>
    </source>
</evidence>
<dbReference type="SUPFAM" id="SSF55681">
    <property type="entry name" value="Class II aaRS and biotin synthetases"/>
    <property type="match status" value="1"/>
</dbReference>
<keyword evidence="4 14" id="KW-0963">Cytoplasm</keyword>
<comment type="subunit">
    <text evidence="3 14">Tetramer of two alpha and two beta subunits.</text>
</comment>
<evidence type="ECO:0000256" key="5">
    <source>
        <dbReference type="ARBA" id="ARBA00022598"/>
    </source>
</evidence>
<dbReference type="RefSeq" id="WP_317995428.1">
    <property type="nucleotide sequence ID" value="NZ_AP025523.1"/>
</dbReference>
<dbReference type="NCBIfam" id="TIGR00468">
    <property type="entry name" value="pheS"/>
    <property type="match status" value="1"/>
</dbReference>
<feature type="domain" description="Aminoacyl-transfer RNA synthetases class-II family profile" evidence="16">
    <location>
        <begin position="121"/>
        <end position="341"/>
    </location>
</feature>
<evidence type="ECO:0000256" key="11">
    <source>
        <dbReference type="ARBA" id="ARBA00023004"/>
    </source>
</evidence>
<dbReference type="GO" id="GO:0009055">
    <property type="term" value="F:electron transfer activity"/>
    <property type="evidence" value="ECO:0007669"/>
    <property type="project" value="InterPro"/>
</dbReference>
<evidence type="ECO:0000256" key="3">
    <source>
        <dbReference type="ARBA" id="ARBA00011209"/>
    </source>
</evidence>
<evidence type="ECO:0000313" key="19">
    <source>
        <dbReference type="Proteomes" id="UP001317532"/>
    </source>
</evidence>
<name>A0AAN1XYT1_UNVUL</name>
<dbReference type="SUPFAM" id="SSF46589">
    <property type="entry name" value="tRNA-binding arm"/>
    <property type="match status" value="1"/>
</dbReference>
<evidence type="ECO:0000256" key="10">
    <source>
        <dbReference type="ARBA" id="ARBA00022917"/>
    </source>
</evidence>
<evidence type="ECO:0000259" key="16">
    <source>
        <dbReference type="PROSITE" id="PS50862"/>
    </source>
</evidence>
<dbReference type="GO" id="GO:0006432">
    <property type="term" value="P:phenylalanyl-tRNA aminoacylation"/>
    <property type="evidence" value="ECO:0007669"/>
    <property type="project" value="UniProtKB-UniRule"/>
</dbReference>
<keyword evidence="19" id="KW-1185">Reference proteome</keyword>
<dbReference type="GO" id="GO:0005524">
    <property type="term" value="F:ATP binding"/>
    <property type="evidence" value="ECO:0007669"/>
    <property type="project" value="UniProtKB-UniRule"/>
</dbReference>
<evidence type="ECO:0000256" key="9">
    <source>
        <dbReference type="ARBA" id="ARBA00022842"/>
    </source>
</evidence>
<sequence length="348" mass="37770">MSELEANLASLTARFERAVADAPDARALDEVRVAFLGRSGEVTGVRRSIGTLPPPERPGAGKVINAAVESMEAQLTDALARVERAALERSLGDTIDVTFPGPPARLGALHPVRQVAIDVARYFTRHGFAVVLGPEIETDANNFDALNIPPDHPAREGLDSFYLRPDRLLRTHTSPMQVRSMRRHGPPIAIIVPGKAYRRDAVDARHLYMFHQVEGLMVGHGVHFGHLKGVLVGMCRELFGADADVRFRPSFFPFTEPSAEIDVKCPACHGTGMQDGLQCRTCGGSGWIEIGGSGMVHPNVLRSVGYDPDAVSGWAFGCGLERIAMKRYDIDDIRAFVENVPGFAEGLA</sequence>
<evidence type="ECO:0000256" key="14">
    <source>
        <dbReference type="HAMAP-Rule" id="MF_00281"/>
    </source>
</evidence>
<evidence type="ECO:0000259" key="17">
    <source>
        <dbReference type="PROSITE" id="PS51007"/>
    </source>
</evidence>
<evidence type="ECO:0000256" key="2">
    <source>
        <dbReference type="ARBA" id="ARBA00010207"/>
    </source>
</evidence>
<dbReference type="PANTHER" id="PTHR11538">
    <property type="entry name" value="PHENYLALANYL-TRNA SYNTHETASE"/>
    <property type="match status" value="1"/>
</dbReference>
<dbReference type="KEGG" id="vab:WPS_31400"/>
<keyword evidence="10 14" id="KW-0648">Protein biosynthesis</keyword>
<accession>A0AAN1XYT1</accession>
<dbReference type="Proteomes" id="UP001317532">
    <property type="component" value="Chromosome"/>
</dbReference>
<dbReference type="HAMAP" id="MF_00281">
    <property type="entry name" value="Phe_tRNA_synth_alpha1"/>
    <property type="match status" value="1"/>
</dbReference>
<dbReference type="Pfam" id="PF01409">
    <property type="entry name" value="tRNA-synt_2d"/>
    <property type="match status" value="1"/>
</dbReference>
<dbReference type="InterPro" id="IPR022911">
    <property type="entry name" value="Phe_tRNA_ligase_alpha1_bac"/>
</dbReference>
<keyword evidence="12 14" id="KW-0030">Aminoacyl-tRNA synthetase</keyword>
<evidence type="ECO:0000256" key="13">
    <source>
        <dbReference type="ARBA" id="ARBA00049255"/>
    </source>
</evidence>
<feature type="binding site" evidence="14">
    <location>
        <position position="256"/>
    </location>
    <ligand>
        <name>Mg(2+)</name>
        <dbReference type="ChEBI" id="CHEBI:18420"/>
        <note>shared with beta subunit</note>
    </ligand>
</feature>
<dbReference type="GO" id="GO:0005737">
    <property type="term" value="C:cytoplasm"/>
    <property type="evidence" value="ECO:0007669"/>
    <property type="project" value="UniProtKB-SubCell"/>
</dbReference>
<dbReference type="PANTHER" id="PTHR11538:SF41">
    <property type="entry name" value="PHENYLALANINE--TRNA LIGASE, MITOCHONDRIAL"/>
    <property type="match status" value="1"/>
</dbReference>
<keyword evidence="5 14" id="KW-0436">Ligase</keyword>
<dbReference type="InterPro" id="IPR009056">
    <property type="entry name" value="Cyt_c-like_dom"/>
</dbReference>
<keyword evidence="11 15" id="KW-0408">Iron</keyword>
<evidence type="ECO:0000256" key="4">
    <source>
        <dbReference type="ARBA" id="ARBA00022490"/>
    </source>
</evidence>
<dbReference type="GO" id="GO:0004826">
    <property type="term" value="F:phenylalanine-tRNA ligase activity"/>
    <property type="evidence" value="ECO:0007669"/>
    <property type="project" value="UniProtKB-UniRule"/>
</dbReference>
<dbReference type="EC" id="6.1.1.20" evidence="14"/>
<gene>
    <name evidence="14 18" type="primary">pheS</name>
    <name evidence="18" type="ORF">WPS_31400</name>
</gene>
<dbReference type="InterPro" id="IPR004188">
    <property type="entry name" value="Phe-tRNA_ligase_II_N"/>
</dbReference>
<proteinExistence type="inferred from homology"/>
<evidence type="ECO:0000256" key="8">
    <source>
        <dbReference type="ARBA" id="ARBA00022840"/>
    </source>
</evidence>
<dbReference type="PROSITE" id="PS51007">
    <property type="entry name" value="CYTC"/>
    <property type="match status" value="1"/>
</dbReference>
<protein>
    <recommendedName>
        <fullName evidence="14">Phenylalanine--tRNA ligase alpha subunit</fullName>
        <ecNumber evidence="14">6.1.1.20</ecNumber>
    </recommendedName>
    <alternativeName>
        <fullName evidence="14">Phenylalanyl-tRNA synthetase alpha subunit</fullName>
        <shortName evidence="14">PheRS</shortName>
    </alternativeName>
</protein>
<dbReference type="GO" id="GO:0000287">
    <property type="term" value="F:magnesium ion binding"/>
    <property type="evidence" value="ECO:0007669"/>
    <property type="project" value="UniProtKB-UniRule"/>
</dbReference>
<dbReference type="EMBL" id="AP025523">
    <property type="protein sequence ID" value="BDE07864.1"/>
    <property type="molecule type" value="Genomic_DNA"/>
</dbReference>
<evidence type="ECO:0000256" key="1">
    <source>
        <dbReference type="ARBA" id="ARBA00004496"/>
    </source>
</evidence>
<keyword evidence="6 14" id="KW-0479">Metal-binding</keyword>
<dbReference type="CDD" id="cd00496">
    <property type="entry name" value="PheRS_alpha_core"/>
    <property type="match status" value="1"/>
</dbReference>
<organism evidence="18 19">
    <name type="scientific">Vulcanimicrobium alpinum</name>
    <dbReference type="NCBI Taxonomy" id="3016050"/>
    <lineage>
        <taxon>Bacteria</taxon>
        <taxon>Bacillati</taxon>
        <taxon>Vulcanimicrobiota</taxon>
        <taxon>Vulcanimicrobiia</taxon>
        <taxon>Vulcanimicrobiales</taxon>
        <taxon>Vulcanimicrobiaceae</taxon>
        <taxon>Vulcanimicrobium</taxon>
    </lineage>
</organism>
<dbReference type="InterPro" id="IPR045864">
    <property type="entry name" value="aa-tRNA-synth_II/BPL/LPL"/>
</dbReference>
<keyword evidence="15" id="KW-0349">Heme</keyword>
<dbReference type="InterPro" id="IPR010978">
    <property type="entry name" value="tRNA-bd_arm"/>
</dbReference>
<keyword evidence="7 14" id="KW-0547">Nucleotide-binding</keyword>
<reference evidence="18 19" key="1">
    <citation type="journal article" date="2022" name="ISME Commun">
        <title>Vulcanimicrobium alpinus gen. nov. sp. nov., the first cultivated representative of the candidate phylum 'Eremiobacterota', is a metabolically versatile aerobic anoxygenic phototroph.</title>
        <authorList>
            <person name="Yabe S."/>
            <person name="Muto K."/>
            <person name="Abe K."/>
            <person name="Yokota A."/>
            <person name="Staudigel H."/>
            <person name="Tebo B.M."/>
        </authorList>
    </citation>
    <scope>NUCLEOTIDE SEQUENCE [LARGE SCALE GENOMIC DNA]</scope>
    <source>
        <strain evidence="18 19">WC8-2</strain>
    </source>
</reference>
<keyword evidence="8 14" id="KW-0067">ATP-binding</keyword>
<dbReference type="InterPro" id="IPR006195">
    <property type="entry name" value="aa-tRNA-synth_II"/>
</dbReference>